<dbReference type="EnsemblProtists" id="PYU1_T011218">
    <property type="protein sequence ID" value="PYU1_T011218"/>
    <property type="gene ID" value="PYU1_G011193"/>
</dbReference>
<reference evidence="4" key="1">
    <citation type="journal article" date="2010" name="Genome Biol.">
        <title>Genome sequence of the necrotrophic plant pathogen Pythium ultimum reveals original pathogenicity mechanisms and effector repertoire.</title>
        <authorList>
            <person name="Levesque C.A."/>
            <person name="Brouwer H."/>
            <person name="Cano L."/>
            <person name="Hamilton J.P."/>
            <person name="Holt C."/>
            <person name="Huitema E."/>
            <person name="Raffaele S."/>
            <person name="Robideau G.P."/>
            <person name="Thines M."/>
            <person name="Win J."/>
            <person name="Zerillo M.M."/>
            <person name="Beakes G.W."/>
            <person name="Boore J.L."/>
            <person name="Busam D."/>
            <person name="Dumas B."/>
            <person name="Ferriera S."/>
            <person name="Fuerstenberg S.I."/>
            <person name="Gachon C.M."/>
            <person name="Gaulin E."/>
            <person name="Govers F."/>
            <person name="Grenville-Briggs L."/>
            <person name="Horner N."/>
            <person name="Hostetler J."/>
            <person name="Jiang R.H."/>
            <person name="Johnson J."/>
            <person name="Krajaejun T."/>
            <person name="Lin H."/>
            <person name="Meijer H.J."/>
            <person name="Moore B."/>
            <person name="Morris P."/>
            <person name="Phuntmart V."/>
            <person name="Puiu D."/>
            <person name="Shetty J."/>
            <person name="Stajich J.E."/>
            <person name="Tripathy S."/>
            <person name="Wawra S."/>
            <person name="van West P."/>
            <person name="Whitty B.R."/>
            <person name="Coutinho P.M."/>
            <person name="Henrissat B."/>
            <person name="Martin F."/>
            <person name="Thomas P.D."/>
            <person name="Tyler B.M."/>
            <person name="De Vries R.P."/>
            <person name="Kamoun S."/>
            <person name="Yandell M."/>
            <person name="Tisserat N."/>
            <person name="Buell C.R."/>
        </authorList>
    </citation>
    <scope>NUCLEOTIDE SEQUENCE</scope>
    <source>
        <strain evidence="4">DAOM:BR144</strain>
    </source>
</reference>
<reference evidence="4" key="2">
    <citation type="submission" date="2010-04" db="EMBL/GenBank/DDBJ databases">
        <authorList>
            <person name="Buell R."/>
            <person name="Hamilton J."/>
            <person name="Hostetler J."/>
        </authorList>
    </citation>
    <scope>NUCLEOTIDE SEQUENCE [LARGE SCALE GENOMIC DNA]</scope>
    <source>
        <strain evidence="4">DAOM:BR144</strain>
    </source>
</reference>
<keyword evidence="1" id="KW-0862">Zinc</keyword>
<feature type="domain" description="SWIM-type" evidence="2">
    <location>
        <begin position="36"/>
        <end position="74"/>
    </location>
</feature>
<evidence type="ECO:0000313" key="3">
    <source>
        <dbReference type="EnsemblProtists" id="PYU1_T011218"/>
    </source>
</evidence>
<protein>
    <recommendedName>
        <fullName evidence="2">SWIM-type domain-containing protein</fullName>
    </recommendedName>
</protein>
<evidence type="ECO:0000259" key="2">
    <source>
        <dbReference type="PROSITE" id="PS50966"/>
    </source>
</evidence>
<sequence length="214" mass="24088">MPDAVPEFIQRVAVQLSDFALEKVQDQWDSCCAIGKDTRRAFQCDDLLWACSCLFYLSYELPCQHLMSVARYTHQFTQLPETAISKRWCMQSVLSVSNQIGPSVVSLIPVISMTKFKQQAKASTDDKATLSDKTTQGCNDASTGFSHKRLKPTGVVYVCRKERANLVVMSSSEKYTYAKAVFKPLLEKLSQMASIKFYKQLEKWQNAVTASVLA</sequence>
<accession>K3X1W9</accession>
<dbReference type="AlphaFoldDB" id="K3X1W9"/>
<keyword evidence="4" id="KW-1185">Reference proteome</keyword>
<dbReference type="InterPro" id="IPR007527">
    <property type="entry name" value="Znf_SWIM"/>
</dbReference>
<keyword evidence="1" id="KW-0863">Zinc-finger</keyword>
<dbReference type="OMA" id="FNETHRC"/>
<evidence type="ECO:0000256" key="1">
    <source>
        <dbReference type="PROSITE-ProRule" id="PRU00325"/>
    </source>
</evidence>
<dbReference type="InParanoid" id="K3X1W9"/>
<dbReference type="EMBL" id="GL376606">
    <property type="status" value="NOT_ANNOTATED_CDS"/>
    <property type="molecule type" value="Genomic_DNA"/>
</dbReference>
<dbReference type="HOGENOM" id="CLU_068800_0_0_1"/>
<proteinExistence type="predicted"/>
<keyword evidence="1" id="KW-0479">Metal-binding</keyword>
<evidence type="ECO:0000313" key="4">
    <source>
        <dbReference type="Proteomes" id="UP000019132"/>
    </source>
</evidence>
<dbReference type="Proteomes" id="UP000019132">
    <property type="component" value="Unassembled WGS sequence"/>
</dbReference>
<organism evidence="3 4">
    <name type="scientific">Globisporangium ultimum (strain ATCC 200006 / CBS 805.95 / DAOM BR144)</name>
    <name type="common">Pythium ultimum</name>
    <dbReference type="NCBI Taxonomy" id="431595"/>
    <lineage>
        <taxon>Eukaryota</taxon>
        <taxon>Sar</taxon>
        <taxon>Stramenopiles</taxon>
        <taxon>Oomycota</taxon>
        <taxon>Peronosporomycetes</taxon>
        <taxon>Pythiales</taxon>
        <taxon>Pythiaceae</taxon>
        <taxon>Globisporangium</taxon>
    </lineage>
</organism>
<reference evidence="3" key="3">
    <citation type="submission" date="2015-02" db="UniProtKB">
        <authorList>
            <consortium name="EnsemblProtists"/>
        </authorList>
    </citation>
    <scope>IDENTIFICATION</scope>
    <source>
        <strain evidence="3">DAOM BR144</strain>
    </source>
</reference>
<dbReference type="GO" id="GO:0008270">
    <property type="term" value="F:zinc ion binding"/>
    <property type="evidence" value="ECO:0007669"/>
    <property type="project" value="UniProtKB-KW"/>
</dbReference>
<dbReference type="PROSITE" id="PS50966">
    <property type="entry name" value="ZF_SWIM"/>
    <property type="match status" value="1"/>
</dbReference>
<dbReference type="VEuPathDB" id="FungiDB:PYU1_G011193"/>
<name>K3X1W9_GLOUD</name>